<dbReference type="STRING" id="1797457.A2160_00225"/>
<dbReference type="Pfam" id="PF18928">
    <property type="entry name" value="DUF5677"/>
    <property type="match status" value="1"/>
</dbReference>
<dbReference type="Gene3D" id="3.10.450.50">
    <property type="match status" value="1"/>
</dbReference>
<reference evidence="1 2" key="1">
    <citation type="journal article" date="2016" name="Nat. Commun.">
        <title>Thousands of microbial genomes shed light on interconnected biogeochemical processes in an aquifer system.</title>
        <authorList>
            <person name="Anantharaman K."/>
            <person name="Brown C.T."/>
            <person name="Hug L.A."/>
            <person name="Sharon I."/>
            <person name="Castelle C.J."/>
            <person name="Probst A.J."/>
            <person name="Thomas B.C."/>
            <person name="Singh A."/>
            <person name="Wilkins M.J."/>
            <person name="Karaoz U."/>
            <person name="Brodie E.L."/>
            <person name="Williams K.H."/>
            <person name="Hubbard S.S."/>
            <person name="Banfield J.F."/>
        </authorList>
    </citation>
    <scope>NUCLEOTIDE SEQUENCE [LARGE SCALE GENOMIC DNA]</scope>
</reference>
<dbReference type="Proteomes" id="UP000177006">
    <property type="component" value="Unassembled WGS sequence"/>
</dbReference>
<organism evidence="1 2">
    <name type="scientific">Candidatus Beckwithbacteria bacterium RBG_13_42_9</name>
    <dbReference type="NCBI Taxonomy" id="1797457"/>
    <lineage>
        <taxon>Bacteria</taxon>
        <taxon>Candidatus Beckwithiibacteriota</taxon>
    </lineage>
</organism>
<sequence>MSKIGRNALCPCGSGKKYKKCCMIKEPVERLVPTKDVKTVINDLYGALFSFNKELKDVVDDIFKKKCKADEPKTAFASFTLGKAYKTHEAIMILCSEGYGEDAAILVRSLFELLITLLYILKDTTDKRANRYYAYDWILRKKMFDYAKTKPEIAKEMQDRATNPKAGDTNIEEVMKQAKVVQEKYKYNNRGWSDKSIYDMALEIGRMDNYKTVYALQSQIAHSAVRVMNDYVKDSGSGLNIMVGPGLNWIENDLVALFDFYYSIVGECDKLFQFGFDKKLDDIAKRYLSYVGEINNKT</sequence>
<accession>A0A1F5E587</accession>
<evidence type="ECO:0008006" key="3">
    <source>
        <dbReference type="Google" id="ProtNLM"/>
    </source>
</evidence>
<dbReference type="AlphaFoldDB" id="A0A1F5E587"/>
<dbReference type="EMBL" id="MEZK01000021">
    <property type="protein sequence ID" value="OGD62490.1"/>
    <property type="molecule type" value="Genomic_DNA"/>
</dbReference>
<comment type="caution">
    <text evidence="1">The sequence shown here is derived from an EMBL/GenBank/DDBJ whole genome shotgun (WGS) entry which is preliminary data.</text>
</comment>
<protein>
    <recommendedName>
        <fullName evidence="3">SEC-C motif-containing protein</fullName>
    </recommendedName>
</protein>
<evidence type="ECO:0000313" key="2">
    <source>
        <dbReference type="Proteomes" id="UP000177006"/>
    </source>
</evidence>
<name>A0A1F5E587_9BACT</name>
<dbReference type="Pfam" id="PF02810">
    <property type="entry name" value="SEC-C"/>
    <property type="match status" value="1"/>
</dbReference>
<dbReference type="SUPFAM" id="SSF103642">
    <property type="entry name" value="Sec-C motif"/>
    <property type="match status" value="1"/>
</dbReference>
<dbReference type="InterPro" id="IPR004027">
    <property type="entry name" value="SEC_C_motif"/>
</dbReference>
<evidence type="ECO:0000313" key="1">
    <source>
        <dbReference type="EMBL" id="OGD62490.1"/>
    </source>
</evidence>
<proteinExistence type="predicted"/>
<gene>
    <name evidence="1" type="ORF">A2160_00225</name>
</gene>
<dbReference type="InterPro" id="IPR043733">
    <property type="entry name" value="DUF5677"/>
</dbReference>